<dbReference type="EMBL" id="SDHW01000001">
    <property type="protein sequence ID" value="RXK61810.1"/>
    <property type="molecule type" value="Genomic_DNA"/>
</dbReference>
<name>A0A4Q1CLG5_9BACT</name>
<evidence type="ECO:0000313" key="1">
    <source>
        <dbReference type="EMBL" id="RXK61810.1"/>
    </source>
</evidence>
<evidence type="ECO:0000313" key="2">
    <source>
        <dbReference type="Proteomes" id="UP000290204"/>
    </source>
</evidence>
<keyword evidence="2" id="KW-1185">Reference proteome</keyword>
<dbReference type="Proteomes" id="UP000290204">
    <property type="component" value="Unassembled WGS sequence"/>
</dbReference>
<proteinExistence type="predicted"/>
<gene>
    <name evidence="1" type="ORF">ESA94_02005</name>
</gene>
<protein>
    <submittedName>
        <fullName evidence="1">Uncharacterized protein</fullName>
    </submittedName>
</protein>
<reference evidence="1 2" key="1">
    <citation type="submission" date="2019-01" db="EMBL/GenBank/DDBJ databases">
        <title>Lacibacter sp. strain TTM-7.</title>
        <authorList>
            <person name="Chen W.-M."/>
        </authorList>
    </citation>
    <scope>NUCLEOTIDE SEQUENCE [LARGE SCALE GENOMIC DNA]</scope>
    <source>
        <strain evidence="1 2">TTM-7</strain>
    </source>
</reference>
<organism evidence="1 2">
    <name type="scientific">Lacibacter luteus</name>
    <dbReference type="NCBI Taxonomy" id="2508719"/>
    <lineage>
        <taxon>Bacteria</taxon>
        <taxon>Pseudomonadati</taxon>
        <taxon>Bacteroidota</taxon>
        <taxon>Chitinophagia</taxon>
        <taxon>Chitinophagales</taxon>
        <taxon>Chitinophagaceae</taxon>
        <taxon>Lacibacter</taxon>
    </lineage>
</organism>
<sequence>MQYSKSAIKDPGGGTLKLLANVNGFHHLIYFGYAKKPVVYVFNSQMQLESRKELNISIPENCDVRLLQLKDHYVLYTHTDRPSAHRLMRINRDGLATDISNLLNKPADSLWNRSKATFQLFNHNDSLYLIAHSYHNEQKKIKTTIVQPKSDAGVSPFSQVLFPFDFEYDELKEVTLLKKQLLVLKTSRDEDAVNTLMVIKTDLLTGNQFSKQFESGKYVYHNPTLRYNTADSSVFVYSLLRTPFGYRGARPELFMARLNSKLNELNPVQTLPNIFKGNAASAFMVEKTQTLGWMCFSYDQRAFGRGGRMPSNQFSSDYMDETRRFTDNWLNPFVYDENMPTAVSMTLLKNNLERKTDSIVKNTGSYYKIHPAPFAQFVLQNTAYLLLIEELAARKKGLLLVSPGENGELNLQPLRVHDQFNFLLSLVQPAGDHTFIIPFTNKNEMGLMKVTLTN</sequence>
<comment type="caution">
    <text evidence="1">The sequence shown here is derived from an EMBL/GenBank/DDBJ whole genome shotgun (WGS) entry which is preliminary data.</text>
</comment>
<dbReference type="AlphaFoldDB" id="A0A4Q1CLG5"/>
<accession>A0A4Q1CLG5</accession>
<dbReference type="OrthoDB" id="623860at2"/>
<dbReference type="RefSeq" id="WP_129129182.1">
    <property type="nucleotide sequence ID" value="NZ_SDHW01000001.1"/>
</dbReference>